<protein>
    <recommendedName>
        <fullName evidence="6">O-antigen ligase-related domain-containing protein</fullName>
    </recommendedName>
</protein>
<dbReference type="Pfam" id="PF04932">
    <property type="entry name" value="Wzy_C"/>
    <property type="match status" value="1"/>
</dbReference>
<dbReference type="RefSeq" id="WP_068330650.1">
    <property type="nucleotide sequence ID" value="NZ_LVHF01000016.1"/>
</dbReference>
<dbReference type="Proteomes" id="UP000078503">
    <property type="component" value="Unassembled WGS sequence"/>
</dbReference>
<comment type="subcellular location">
    <subcellularLocation>
        <location evidence="1">Membrane</location>
        <topology evidence="1">Multi-pass membrane protein</topology>
    </subcellularLocation>
</comment>
<feature type="transmembrane region" description="Helical" evidence="5">
    <location>
        <begin position="130"/>
        <end position="148"/>
    </location>
</feature>
<dbReference type="InterPro" id="IPR007016">
    <property type="entry name" value="O-antigen_ligase-rel_domated"/>
</dbReference>
<feature type="transmembrane region" description="Helical" evidence="5">
    <location>
        <begin position="359"/>
        <end position="378"/>
    </location>
</feature>
<evidence type="ECO:0000259" key="6">
    <source>
        <dbReference type="Pfam" id="PF04932"/>
    </source>
</evidence>
<name>A0A178KHN2_9GAMM</name>
<feature type="transmembrane region" description="Helical" evidence="5">
    <location>
        <begin position="415"/>
        <end position="430"/>
    </location>
</feature>
<organism evidence="7 8">
    <name type="scientific">Photobacterium jeanii</name>
    <dbReference type="NCBI Taxonomy" id="858640"/>
    <lineage>
        <taxon>Bacteria</taxon>
        <taxon>Pseudomonadati</taxon>
        <taxon>Pseudomonadota</taxon>
        <taxon>Gammaproteobacteria</taxon>
        <taxon>Vibrionales</taxon>
        <taxon>Vibrionaceae</taxon>
        <taxon>Photobacterium</taxon>
    </lineage>
</organism>
<dbReference type="EMBL" id="LVHF01000016">
    <property type="protein sequence ID" value="OAN16818.1"/>
    <property type="molecule type" value="Genomic_DNA"/>
</dbReference>
<feature type="transmembrane region" description="Helical" evidence="5">
    <location>
        <begin position="228"/>
        <end position="258"/>
    </location>
</feature>
<proteinExistence type="predicted"/>
<reference evidence="7 8" key="1">
    <citation type="submission" date="2016-03" db="EMBL/GenBank/DDBJ databases">
        <title>Photobacterium proteolyticum sp. nov. a protease producing bacterium isolated from ocean sediments of Laizhou Bay.</title>
        <authorList>
            <person name="Li Y."/>
        </authorList>
    </citation>
    <scope>NUCLEOTIDE SEQUENCE [LARGE SCALE GENOMIC DNA]</scope>
    <source>
        <strain evidence="7 8">R-40508</strain>
    </source>
</reference>
<dbReference type="STRING" id="858640.A3K86_09405"/>
<dbReference type="AlphaFoldDB" id="A0A178KHN2"/>
<comment type="caution">
    <text evidence="7">The sequence shown here is derived from an EMBL/GenBank/DDBJ whole genome shotgun (WGS) entry which is preliminary data.</text>
</comment>
<feature type="transmembrane region" description="Helical" evidence="5">
    <location>
        <begin position="154"/>
        <end position="171"/>
    </location>
</feature>
<keyword evidence="2 5" id="KW-0812">Transmembrane</keyword>
<keyword evidence="3 5" id="KW-1133">Transmembrane helix</keyword>
<dbReference type="InterPro" id="IPR051533">
    <property type="entry name" value="WaaL-like"/>
</dbReference>
<evidence type="ECO:0000256" key="5">
    <source>
        <dbReference type="SAM" id="Phobius"/>
    </source>
</evidence>
<dbReference type="OrthoDB" id="871774at2"/>
<feature type="transmembrane region" description="Helical" evidence="5">
    <location>
        <begin position="40"/>
        <end position="59"/>
    </location>
</feature>
<evidence type="ECO:0000256" key="2">
    <source>
        <dbReference type="ARBA" id="ARBA00022692"/>
    </source>
</evidence>
<evidence type="ECO:0000256" key="3">
    <source>
        <dbReference type="ARBA" id="ARBA00022989"/>
    </source>
</evidence>
<keyword evidence="8" id="KW-1185">Reference proteome</keyword>
<dbReference type="PANTHER" id="PTHR37422">
    <property type="entry name" value="TEICHURONIC ACID BIOSYNTHESIS PROTEIN TUAE"/>
    <property type="match status" value="1"/>
</dbReference>
<evidence type="ECO:0000313" key="7">
    <source>
        <dbReference type="EMBL" id="OAN16818.1"/>
    </source>
</evidence>
<keyword evidence="4 5" id="KW-0472">Membrane</keyword>
<feature type="transmembrane region" description="Helical" evidence="5">
    <location>
        <begin position="71"/>
        <end position="89"/>
    </location>
</feature>
<evidence type="ECO:0000256" key="4">
    <source>
        <dbReference type="ARBA" id="ARBA00023136"/>
    </source>
</evidence>
<feature type="transmembrane region" description="Helical" evidence="5">
    <location>
        <begin position="101"/>
        <end position="118"/>
    </location>
</feature>
<sequence length="447" mass="48995">MTNLQQILLALGCSLLLSLAWLQQGMLVLAAGGLFLLPMVIRHAFWVCLGFIIFSYFRIHEAFPVLMPFRIPQLLALASLAGLGWQLWLNRERLQWHPLQTYLLAFTGWVLVCCLLATNRSEAFANFNGNYIKIIIMVFAIAWLPTQLSQLKRVPAFLLVCGVAIAILAIYNKANGIGLVEGTRVTISRDIGSMLGDPNDLALVLQFPVSFALAYCFNGGKWQRITCALILLILVAGVLATQSRGGILGIGCGVFTILALKTRSLVLPSAFTAMGGLALIALAGISDRASGGAAESGVDESAMGRLYAWQAAWRMAVDHPITGVGLDNFYYNYYLYSSHWDGKNHAVHSTWLQILSETGFVGLVLFLLMIIGALRLSYQLLRHCEPTSTPFAQGLWLGLLSFCVGGSFLTQGTTWPVYILIGLLLAFYRLQHAENNPIAQPARNVIQ</sequence>
<dbReference type="PANTHER" id="PTHR37422:SF23">
    <property type="entry name" value="TEICHURONIC ACID BIOSYNTHESIS PROTEIN TUAE"/>
    <property type="match status" value="1"/>
</dbReference>
<accession>A0A178KHN2</accession>
<evidence type="ECO:0000313" key="8">
    <source>
        <dbReference type="Proteomes" id="UP000078503"/>
    </source>
</evidence>
<feature type="domain" description="O-antigen ligase-related" evidence="6">
    <location>
        <begin position="230"/>
        <end position="367"/>
    </location>
</feature>
<dbReference type="GO" id="GO:0016020">
    <property type="term" value="C:membrane"/>
    <property type="evidence" value="ECO:0007669"/>
    <property type="project" value="UniProtKB-SubCell"/>
</dbReference>
<evidence type="ECO:0000256" key="1">
    <source>
        <dbReference type="ARBA" id="ARBA00004141"/>
    </source>
</evidence>
<gene>
    <name evidence="7" type="ORF">A3K86_09405</name>
</gene>
<feature type="transmembrane region" description="Helical" evidence="5">
    <location>
        <begin position="265"/>
        <end position="285"/>
    </location>
</feature>